<organism evidence="2 3">
    <name type="scientific">Pseudomonas triclosanedens</name>
    <dbReference type="NCBI Taxonomy" id="2961893"/>
    <lineage>
        <taxon>Bacteria</taxon>
        <taxon>Pseudomonadati</taxon>
        <taxon>Pseudomonadota</taxon>
        <taxon>Gammaproteobacteria</taxon>
        <taxon>Pseudomonadales</taxon>
        <taxon>Pseudomonadaceae</taxon>
        <taxon>Pseudomonas</taxon>
    </lineage>
</organism>
<reference evidence="2" key="1">
    <citation type="submission" date="2022-11" db="EMBL/GenBank/DDBJ databases">
        <title>Pseudomonas triclosanedens sp. nov., a triclosan degrader isolated from activated sludge.</title>
        <authorList>
            <person name="Yin Y."/>
            <person name="Lu Z."/>
        </authorList>
    </citation>
    <scope>NUCLEOTIDE SEQUENCE</scope>
    <source>
        <strain evidence="2">ZM23</strain>
    </source>
</reference>
<accession>A0ABY6ZW08</accession>
<evidence type="ECO:0000313" key="2">
    <source>
        <dbReference type="EMBL" id="WAI49011.1"/>
    </source>
</evidence>
<dbReference type="EMBL" id="CP113432">
    <property type="protein sequence ID" value="WAI49011.1"/>
    <property type="molecule type" value="Genomic_DNA"/>
</dbReference>
<sequence length="95" mass="9893">MQFATAGKSRSYNPLDGTKPAANTGIRWYSKVAPDGGNEAASVNAEYGSATGFAGGNSNATAATVFYYEVNSQGKSVSLSDAVYLRSTIAKISER</sequence>
<gene>
    <name evidence="2" type="ORF">OU419_25225</name>
</gene>
<keyword evidence="3" id="KW-1185">Reference proteome</keyword>
<proteinExistence type="predicted"/>
<name>A0ABY6ZW08_9PSED</name>
<protein>
    <submittedName>
        <fullName evidence="2">Uncharacterized protein</fullName>
    </submittedName>
</protein>
<evidence type="ECO:0000313" key="3">
    <source>
        <dbReference type="Proteomes" id="UP001163624"/>
    </source>
</evidence>
<evidence type="ECO:0000256" key="1">
    <source>
        <dbReference type="SAM" id="MobiDB-lite"/>
    </source>
</evidence>
<dbReference type="Proteomes" id="UP001163624">
    <property type="component" value="Chromosome"/>
</dbReference>
<feature type="region of interest" description="Disordered" evidence="1">
    <location>
        <begin position="1"/>
        <end position="22"/>
    </location>
</feature>
<dbReference type="RefSeq" id="WP_254472363.1">
    <property type="nucleotide sequence ID" value="NZ_CP113432.1"/>
</dbReference>